<evidence type="ECO:0000256" key="5">
    <source>
        <dbReference type="ARBA" id="ARBA00022833"/>
    </source>
</evidence>
<evidence type="ECO:0000256" key="7">
    <source>
        <dbReference type="ARBA" id="ARBA00048348"/>
    </source>
</evidence>
<keyword evidence="4" id="KW-0479">Metal-binding</keyword>
<reference evidence="8 9" key="1">
    <citation type="submission" date="2018-01" db="EMBL/GenBank/DDBJ databases">
        <title>Genomic Encyclopedia of Archaeal and Bacterial Type Strains, Phase II (KMG-II): from individual species to whole genera.</title>
        <authorList>
            <person name="Goeker M."/>
        </authorList>
    </citation>
    <scope>NUCLEOTIDE SEQUENCE [LARGE SCALE GENOMIC DNA]</scope>
    <source>
        <strain evidence="8 9">DSM 17023</strain>
    </source>
</reference>
<dbReference type="Pfam" id="PF00484">
    <property type="entry name" value="Pro_CA"/>
    <property type="match status" value="1"/>
</dbReference>
<dbReference type="PANTHER" id="PTHR11002:SF76">
    <property type="entry name" value="CARBONIC ANHYDRASE"/>
    <property type="match status" value="1"/>
</dbReference>
<dbReference type="AlphaFoldDB" id="A0A2S3UJ56"/>
<comment type="cofactor">
    <cofactor evidence="1">
        <name>Zn(2+)</name>
        <dbReference type="ChEBI" id="CHEBI:29105"/>
    </cofactor>
</comment>
<comment type="caution">
    <text evidence="8">The sequence shown here is derived from an EMBL/GenBank/DDBJ whole genome shotgun (WGS) entry which is preliminary data.</text>
</comment>
<organism evidence="8 9">
    <name type="scientific">Roseibium marinum</name>
    <dbReference type="NCBI Taxonomy" id="281252"/>
    <lineage>
        <taxon>Bacteria</taxon>
        <taxon>Pseudomonadati</taxon>
        <taxon>Pseudomonadota</taxon>
        <taxon>Alphaproteobacteria</taxon>
        <taxon>Hyphomicrobiales</taxon>
        <taxon>Stappiaceae</taxon>
        <taxon>Roseibium</taxon>
    </lineage>
</organism>
<dbReference type="GO" id="GO:0004089">
    <property type="term" value="F:carbonate dehydratase activity"/>
    <property type="evidence" value="ECO:0007669"/>
    <property type="project" value="UniProtKB-EC"/>
</dbReference>
<dbReference type="EC" id="4.2.1.1" evidence="3"/>
<accession>A0A2S3UJ56</accession>
<dbReference type="InterPro" id="IPR001765">
    <property type="entry name" value="Carbonic_anhydrase"/>
</dbReference>
<dbReference type="PANTHER" id="PTHR11002">
    <property type="entry name" value="CARBONIC ANHYDRASE"/>
    <property type="match status" value="1"/>
</dbReference>
<dbReference type="EMBL" id="PPCN01000022">
    <property type="protein sequence ID" value="POF27728.1"/>
    <property type="molecule type" value="Genomic_DNA"/>
</dbReference>
<evidence type="ECO:0000256" key="1">
    <source>
        <dbReference type="ARBA" id="ARBA00001947"/>
    </source>
</evidence>
<dbReference type="Proteomes" id="UP000236959">
    <property type="component" value="Unassembled WGS sequence"/>
</dbReference>
<dbReference type="SUPFAM" id="SSF53056">
    <property type="entry name" value="beta-carbonic anhydrase, cab"/>
    <property type="match status" value="1"/>
</dbReference>
<sequence>MLSQQMLTTGRKPGEIIVHRDLANLVHPSDLNLLSVLEFAVENLWVKHINVCSNSGYGGVKTAKDSTGIWHRGSLAPPHP</sequence>
<evidence type="ECO:0000313" key="9">
    <source>
        <dbReference type="Proteomes" id="UP000236959"/>
    </source>
</evidence>
<gene>
    <name evidence="8" type="ORF">CLV41_1228</name>
</gene>
<name>A0A2S3UJ56_9HYPH</name>
<comment type="similarity">
    <text evidence="2">Belongs to the beta-class carbonic anhydrase family.</text>
</comment>
<protein>
    <recommendedName>
        <fullName evidence="3">carbonic anhydrase</fullName>
        <ecNumber evidence="3">4.2.1.1</ecNumber>
    </recommendedName>
</protein>
<evidence type="ECO:0000256" key="3">
    <source>
        <dbReference type="ARBA" id="ARBA00012925"/>
    </source>
</evidence>
<evidence type="ECO:0000256" key="4">
    <source>
        <dbReference type="ARBA" id="ARBA00022723"/>
    </source>
</evidence>
<keyword evidence="6" id="KW-0456">Lyase</keyword>
<evidence type="ECO:0000256" key="2">
    <source>
        <dbReference type="ARBA" id="ARBA00006217"/>
    </source>
</evidence>
<dbReference type="InterPro" id="IPR036874">
    <property type="entry name" value="Carbonic_anhydrase_sf"/>
</dbReference>
<evidence type="ECO:0000256" key="6">
    <source>
        <dbReference type="ARBA" id="ARBA00023239"/>
    </source>
</evidence>
<dbReference type="Gene3D" id="3.40.1050.10">
    <property type="entry name" value="Carbonic anhydrase"/>
    <property type="match status" value="1"/>
</dbReference>
<comment type="catalytic activity">
    <reaction evidence="7">
        <text>hydrogencarbonate + H(+) = CO2 + H2O</text>
        <dbReference type="Rhea" id="RHEA:10748"/>
        <dbReference type="ChEBI" id="CHEBI:15377"/>
        <dbReference type="ChEBI" id="CHEBI:15378"/>
        <dbReference type="ChEBI" id="CHEBI:16526"/>
        <dbReference type="ChEBI" id="CHEBI:17544"/>
        <dbReference type="EC" id="4.2.1.1"/>
    </reaction>
</comment>
<proteinExistence type="inferred from homology"/>
<keyword evidence="5" id="KW-0862">Zinc</keyword>
<evidence type="ECO:0000313" key="8">
    <source>
        <dbReference type="EMBL" id="POF27728.1"/>
    </source>
</evidence>
<dbReference type="GO" id="GO:0008270">
    <property type="term" value="F:zinc ion binding"/>
    <property type="evidence" value="ECO:0007669"/>
    <property type="project" value="InterPro"/>
</dbReference>
<keyword evidence="9" id="KW-1185">Reference proteome</keyword>